<dbReference type="RefSeq" id="WP_216714207.1">
    <property type="nucleotide sequence ID" value="NZ_JACVEL010000006.1"/>
</dbReference>
<dbReference type="Gene3D" id="3.30.1330.60">
    <property type="entry name" value="OmpA-like domain"/>
    <property type="match status" value="1"/>
</dbReference>
<organism evidence="8 9">
    <name type="scientific">Taishania pollutisoli</name>
    <dbReference type="NCBI Taxonomy" id="2766479"/>
    <lineage>
        <taxon>Bacteria</taxon>
        <taxon>Pseudomonadati</taxon>
        <taxon>Bacteroidota</taxon>
        <taxon>Flavobacteriia</taxon>
        <taxon>Flavobacteriales</taxon>
        <taxon>Crocinitomicaceae</taxon>
        <taxon>Taishania</taxon>
    </lineage>
</organism>
<evidence type="ECO:0000313" key="9">
    <source>
        <dbReference type="Proteomes" id="UP000652681"/>
    </source>
</evidence>
<comment type="subcellular location">
    <subcellularLocation>
        <location evidence="1">Cell outer membrane</location>
    </subcellularLocation>
</comment>
<evidence type="ECO:0000256" key="2">
    <source>
        <dbReference type="ARBA" id="ARBA00023136"/>
    </source>
</evidence>
<evidence type="ECO:0000256" key="3">
    <source>
        <dbReference type="ARBA" id="ARBA00023237"/>
    </source>
</evidence>
<evidence type="ECO:0000313" key="8">
    <source>
        <dbReference type="EMBL" id="MBC9812819.1"/>
    </source>
</evidence>
<comment type="caution">
    <text evidence="8">The sequence shown here is derived from an EMBL/GenBank/DDBJ whole genome shotgun (WGS) entry which is preliminary data.</text>
</comment>
<dbReference type="InterPro" id="IPR006665">
    <property type="entry name" value="OmpA-like"/>
</dbReference>
<feature type="signal peptide" evidence="6">
    <location>
        <begin position="1"/>
        <end position="18"/>
    </location>
</feature>
<keyword evidence="9" id="KW-1185">Reference proteome</keyword>
<dbReference type="InterPro" id="IPR050330">
    <property type="entry name" value="Bact_OuterMem_StrucFunc"/>
</dbReference>
<evidence type="ECO:0000256" key="6">
    <source>
        <dbReference type="SAM" id="SignalP"/>
    </source>
</evidence>
<evidence type="ECO:0000256" key="5">
    <source>
        <dbReference type="SAM" id="MobiDB-lite"/>
    </source>
</evidence>
<dbReference type="PRINTS" id="PR01021">
    <property type="entry name" value="OMPADOMAIN"/>
</dbReference>
<proteinExistence type="predicted"/>
<dbReference type="AlphaFoldDB" id="A0A8J6TTH1"/>
<evidence type="ECO:0000256" key="4">
    <source>
        <dbReference type="PROSITE-ProRule" id="PRU00473"/>
    </source>
</evidence>
<name>A0A8J6TTH1_9FLAO</name>
<keyword evidence="2 4" id="KW-0472">Membrane</keyword>
<dbReference type="Proteomes" id="UP000652681">
    <property type="component" value="Unassembled WGS sequence"/>
</dbReference>
<dbReference type="PROSITE" id="PS51123">
    <property type="entry name" value="OMPA_2"/>
    <property type="match status" value="1"/>
</dbReference>
<dbReference type="CDD" id="cd07185">
    <property type="entry name" value="OmpA_C-like"/>
    <property type="match status" value="1"/>
</dbReference>
<dbReference type="EMBL" id="JACVEL010000006">
    <property type="protein sequence ID" value="MBC9812819.1"/>
    <property type="molecule type" value="Genomic_DNA"/>
</dbReference>
<dbReference type="PANTHER" id="PTHR30329">
    <property type="entry name" value="STATOR ELEMENT OF FLAGELLAR MOTOR COMPLEX"/>
    <property type="match status" value="1"/>
</dbReference>
<feature type="domain" description="OmpA-like" evidence="7">
    <location>
        <begin position="245"/>
        <end position="362"/>
    </location>
</feature>
<accession>A0A8J6TTH1</accession>
<feature type="chain" id="PRO_5035296472" evidence="6">
    <location>
        <begin position="19"/>
        <end position="365"/>
    </location>
</feature>
<gene>
    <name evidence="8" type="ORF">H9Y05_10085</name>
</gene>
<evidence type="ECO:0000256" key="1">
    <source>
        <dbReference type="ARBA" id="ARBA00004442"/>
    </source>
</evidence>
<dbReference type="InterPro" id="IPR006664">
    <property type="entry name" value="OMP_bac"/>
</dbReference>
<dbReference type="Pfam" id="PF00691">
    <property type="entry name" value="OmpA"/>
    <property type="match status" value="1"/>
</dbReference>
<feature type="region of interest" description="Disordered" evidence="5">
    <location>
        <begin position="329"/>
        <end position="350"/>
    </location>
</feature>
<dbReference type="SUPFAM" id="SSF103088">
    <property type="entry name" value="OmpA-like"/>
    <property type="match status" value="1"/>
</dbReference>
<sequence>MKKSILILAIGTSVSVSAQNLIKNHEFNGAEKTTYRAQINKADGWSNANGGSVDLFQKDACKTSVGIPHNFMGEQASEANYAGFTAFYDDQRLSLFQTIENREITDVSSYSLYSEYLQGELTDALIAGQTYIFSLEINLADKSGRAVKGLGVYFSKDKVENKNNKALSLKPQVVFEEFIEDKANWVKVTGSFVAQGGERFFVLGAFDGTYEAKSVVEPKKENDNKRAYYYVNGTSLMKFPLSKDEIETLRRATEMVFFNTGSAVIKNESHAELDKVAEILKKHTQVEALVEGHTDNTGSDELNMKLSKDRAKAVKDYLISKGVDANRLKSEGYGPTRPIADNSTDSGRAKNRRVVIKTSIYKESK</sequence>
<protein>
    <submittedName>
        <fullName evidence="8">OmpA family protein</fullName>
    </submittedName>
</protein>
<reference evidence="8" key="1">
    <citation type="submission" date="2020-09" db="EMBL/GenBank/DDBJ databases">
        <title>Taishania pollutisoli gen. nov., sp. nov., Isolated from Tetrabromobisphenol A-Contaminated Soil.</title>
        <authorList>
            <person name="Chen Q."/>
        </authorList>
    </citation>
    <scope>NUCLEOTIDE SEQUENCE</scope>
    <source>
        <strain evidence="8">CZZ-1</strain>
    </source>
</reference>
<dbReference type="GO" id="GO:0009279">
    <property type="term" value="C:cell outer membrane"/>
    <property type="evidence" value="ECO:0007669"/>
    <property type="project" value="UniProtKB-SubCell"/>
</dbReference>
<keyword evidence="6" id="KW-0732">Signal</keyword>
<dbReference type="PANTHER" id="PTHR30329:SF21">
    <property type="entry name" value="LIPOPROTEIN YIAD-RELATED"/>
    <property type="match status" value="1"/>
</dbReference>
<keyword evidence="3" id="KW-0998">Cell outer membrane</keyword>
<evidence type="ECO:0000259" key="7">
    <source>
        <dbReference type="PROSITE" id="PS51123"/>
    </source>
</evidence>
<dbReference type="InterPro" id="IPR036737">
    <property type="entry name" value="OmpA-like_sf"/>
</dbReference>